<dbReference type="AlphaFoldDB" id="A0AAD7SBS5"/>
<dbReference type="Proteomes" id="UP001221898">
    <property type="component" value="Unassembled WGS sequence"/>
</dbReference>
<reference evidence="1" key="1">
    <citation type="journal article" date="2023" name="Science">
        <title>Genome structures resolve the early diversification of teleost fishes.</title>
        <authorList>
            <person name="Parey E."/>
            <person name="Louis A."/>
            <person name="Montfort J."/>
            <person name="Bouchez O."/>
            <person name="Roques C."/>
            <person name="Iampietro C."/>
            <person name="Lluch J."/>
            <person name="Castinel A."/>
            <person name="Donnadieu C."/>
            <person name="Desvignes T."/>
            <person name="Floi Bucao C."/>
            <person name="Jouanno E."/>
            <person name="Wen M."/>
            <person name="Mejri S."/>
            <person name="Dirks R."/>
            <person name="Jansen H."/>
            <person name="Henkel C."/>
            <person name="Chen W.J."/>
            <person name="Zahm M."/>
            <person name="Cabau C."/>
            <person name="Klopp C."/>
            <person name="Thompson A.W."/>
            <person name="Robinson-Rechavi M."/>
            <person name="Braasch I."/>
            <person name="Lecointre G."/>
            <person name="Bobe J."/>
            <person name="Postlethwait J.H."/>
            <person name="Berthelot C."/>
            <person name="Roest Crollius H."/>
            <person name="Guiguen Y."/>
        </authorList>
    </citation>
    <scope>NUCLEOTIDE SEQUENCE</scope>
    <source>
        <strain evidence="1">NC1722</strain>
    </source>
</reference>
<evidence type="ECO:0000313" key="1">
    <source>
        <dbReference type="EMBL" id="KAJ8399706.1"/>
    </source>
</evidence>
<dbReference type="EMBL" id="JAINUG010000081">
    <property type="protein sequence ID" value="KAJ8399706.1"/>
    <property type="molecule type" value="Genomic_DNA"/>
</dbReference>
<keyword evidence="2" id="KW-1185">Reference proteome</keyword>
<protein>
    <submittedName>
        <fullName evidence="1">Uncharacterized protein</fullName>
    </submittedName>
</protein>
<accession>A0AAD7SBS5</accession>
<gene>
    <name evidence="1" type="ORF">AAFF_G00408110</name>
</gene>
<evidence type="ECO:0000313" key="2">
    <source>
        <dbReference type="Proteomes" id="UP001221898"/>
    </source>
</evidence>
<name>A0AAD7SBS5_9TELE</name>
<comment type="caution">
    <text evidence="1">The sequence shown here is derived from an EMBL/GenBank/DDBJ whole genome shotgun (WGS) entry which is preliminary data.</text>
</comment>
<proteinExistence type="predicted"/>
<sequence length="63" mass="7039">MCASCSPGGKMIKSANVNRTAKVWVAIKCHLRRRCQILQELCDSEVLAVDQCSPGLDYPERCR</sequence>
<organism evidence="1 2">
    <name type="scientific">Aldrovandia affinis</name>
    <dbReference type="NCBI Taxonomy" id="143900"/>
    <lineage>
        <taxon>Eukaryota</taxon>
        <taxon>Metazoa</taxon>
        <taxon>Chordata</taxon>
        <taxon>Craniata</taxon>
        <taxon>Vertebrata</taxon>
        <taxon>Euteleostomi</taxon>
        <taxon>Actinopterygii</taxon>
        <taxon>Neopterygii</taxon>
        <taxon>Teleostei</taxon>
        <taxon>Notacanthiformes</taxon>
        <taxon>Halosauridae</taxon>
        <taxon>Aldrovandia</taxon>
    </lineage>
</organism>